<feature type="domain" description="RING-type" evidence="9">
    <location>
        <begin position="243"/>
        <end position="286"/>
    </location>
</feature>
<dbReference type="EMBL" id="JADGKB010000095">
    <property type="protein sequence ID" value="KAJ3254002.1"/>
    <property type="molecule type" value="Genomic_DNA"/>
</dbReference>
<dbReference type="Proteomes" id="UP001210925">
    <property type="component" value="Unassembled WGS sequence"/>
</dbReference>
<evidence type="ECO:0000256" key="5">
    <source>
        <dbReference type="ARBA" id="ARBA00022833"/>
    </source>
</evidence>
<keyword evidence="1" id="KW-0808">Transferase</keyword>
<dbReference type="InterPro" id="IPR008984">
    <property type="entry name" value="SMAD_FHA_dom_sf"/>
</dbReference>
<dbReference type="AlphaFoldDB" id="A0AAD5Y5U5"/>
<name>A0AAD5Y5U5_9FUNG</name>
<dbReference type="PROSITE" id="PS50089">
    <property type="entry name" value="ZF_RING_2"/>
    <property type="match status" value="1"/>
</dbReference>
<sequence>MTSSSLVIQTELFAVTLAMSNDTTTPEIQTNKQAILLKLITDKEIIERVIPEKVTLKIGRQVKSPQEKLLAQLAGTEDGQDTVRQRADSTPAFANSVPSSPEKGGPASTNQNTEPVWFKSKVVSRSHAEIWLKEGQIYLRDAGSSSGTFLNKLRLSPANKISRPYPLKEGDVIQLGVDYQGRTEEIYKAVELKVSLETSESHARKQLQILNRFKHALVLLLMAANPYSTQKDHDHKSDASVDCCICISAIGPFQGLFIAPCSHCFHYKCIQHILRESIMFPCPVCRQVANLDASVSMESLFEKPDLSLLRKSNSSLALGELEADLSSQMARPLFGLELANRVEIDHNAPITASHDGINAIPDVEHKMEIDEAELD</sequence>
<evidence type="ECO:0000256" key="7">
    <source>
        <dbReference type="SAM" id="MobiDB-lite"/>
    </source>
</evidence>
<dbReference type="Gene3D" id="2.60.200.20">
    <property type="match status" value="1"/>
</dbReference>
<evidence type="ECO:0000256" key="3">
    <source>
        <dbReference type="ARBA" id="ARBA00022771"/>
    </source>
</evidence>
<dbReference type="InterPro" id="IPR001841">
    <property type="entry name" value="Znf_RING"/>
</dbReference>
<feature type="region of interest" description="Disordered" evidence="7">
    <location>
        <begin position="73"/>
        <end position="113"/>
    </location>
</feature>
<organism evidence="10 11">
    <name type="scientific">Boothiomyces macroporosus</name>
    <dbReference type="NCBI Taxonomy" id="261099"/>
    <lineage>
        <taxon>Eukaryota</taxon>
        <taxon>Fungi</taxon>
        <taxon>Fungi incertae sedis</taxon>
        <taxon>Chytridiomycota</taxon>
        <taxon>Chytridiomycota incertae sedis</taxon>
        <taxon>Chytridiomycetes</taxon>
        <taxon>Rhizophydiales</taxon>
        <taxon>Terramycetaceae</taxon>
        <taxon>Boothiomyces</taxon>
    </lineage>
</organism>
<protein>
    <submittedName>
        <fullName evidence="10">Uncharacterized protein</fullName>
    </submittedName>
</protein>
<dbReference type="PANTHER" id="PTHR15067:SF7">
    <property type="entry name" value="E3 UBIQUITIN-PROTEIN LIGASE DMA1-RELATED"/>
    <property type="match status" value="1"/>
</dbReference>
<dbReference type="GO" id="GO:0006511">
    <property type="term" value="P:ubiquitin-dependent protein catabolic process"/>
    <property type="evidence" value="ECO:0007669"/>
    <property type="project" value="TreeGrafter"/>
</dbReference>
<keyword evidence="3 6" id="KW-0863">Zinc-finger</keyword>
<evidence type="ECO:0000313" key="11">
    <source>
        <dbReference type="Proteomes" id="UP001210925"/>
    </source>
</evidence>
<accession>A0AAD5Y5U5</accession>
<comment type="caution">
    <text evidence="10">The sequence shown here is derived from an EMBL/GenBank/DDBJ whole genome shotgun (WGS) entry which is preliminary data.</text>
</comment>
<dbReference type="Pfam" id="PF00498">
    <property type="entry name" value="FHA"/>
    <property type="match status" value="1"/>
</dbReference>
<evidence type="ECO:0000256" key="4">
    <source>
        <dbReference type="ARBA" id="ARBA00022786"/>
    </source>
</evidence>
<reference evidence="10" key="1">
    <citation type="submission" date="2020-05" db="EMBL/GenBank/DDBJ databases">
        <title>Phylogenomic resolution of chytrid fungi.</title>
        <authorList>
            <person name="Stajich J.E."/>
            <person name="Amses K."/>
            <person name="Simmons R."/>
            <person name="Seto K."/>
            <person name="Myers J."/>
            <person name="Bonds A."/>
            <person name="Quandt C.A."/>
            <person name="Barry K."/>
            <person name="Liu P."/>
            <person name="Grigoriev I."/>
            <person name="Longcore J.E."/>
            <person name="James T.Y."/>
        </authorList>
    </citation>
    <scope>NUCLEOTIDE SEQUENCE</scope>
    <source>
        <strain evidence="10">PLAUS21</strain>
    </source>
</reference>
<dbReference type="Gene3D" id="3.30.40.10">
    <property type="entry name" value="Zinc/RING finger domain, C3HC4 (zinc finger)"/>
    <property type="match status" value="1"/>
</dbReference>
<dbReference type="PROSITE" id="PS50006">
    <property type="entry name" value="FHA_DOMAIN"/>
    <property type="match status" value="1"/>
</dbReference>
<dbReference type="GO" id="GO:0008270">
    <property type="term" value="F:zinc ion binding"/>
    <property type="evidence" value="ECO:0007669"/>
    <property type="project" value="UniProtKB-KW"/>
</dbReference>
<feature type="domain" description="FHA" evidence="8">
    <location>
        <begin position="105"/>
        <end position="155"/>
    </location>
</feature>
<proteinExistence type="predicted"/>
<dbReference type="GO" id="GO:0061630">
    <property type="term" value="F:ubiquitin protein ligase activity"/>
    <property type="evidence" value="ECO:0007669"/>
    <property type="project" value="TreeGrafter"/>
</dbReference>
<dbReference type="InterPro" id="IPR000253">
    <property type="entry name" value="FHA_dom"/>
</dbReference>
<dbReference type="GO" id="GO:0032153">
    <property type="term" value="C:cell division site"/>
    <property type="evidence" value="ECO:0007669"/>
    <property type="project" value="TreeGrafter"/>
</dbReference>
<dbReference type="SMART" id="SM00240">
    <property type="entry name" value="FHA"/>
    <property type="match status" value="1"/>
</dbReference>
<keyword evidence="5" id="KW-0862">Zinc</keyword>
<evidence type="ECO:0000256" key="1">
    <source>
        <dbReference type="ARBA" id="ARBA00022679"/>
    </source>
</evidence>
<keyword evidence="11" id="KW-1185">Reference proteome</keyword>
<keyword evidence="2" id="KW-0479">Metal-binding</keyword>
<evidence type="ECO:0000256" key="2">
    <source>
        <dbReference type="ARBA" id="ARBA00022723"/>
    </source>
</evidence>
<gene>
    <name evidence="10" type="ORF">HK103_007606</name>
</gene>
<dbReference type="Pfam" id="PF17123">
    <property type="entry name" value="zf-RING_11"/>
    <property type="match status" value="1"/>
</dbReference>
<dbReference type="SMART" id="SM00184">
    <property type="entry name" value="RING"/>
    <property type="match status" value="1"/>
</dbReference>
<dbReference type="GO" id="GO:0005829">
    <property type="term" value="C:cytosol"/>
    <property type="evidence" value="ECO:0007669"/>
    <property type="project" value="TreeGrafter"/>
</dbReference>
<evidence type="ECO:0000256" key="6">
    <source>
        <dbReference type="PROSITE-ProRule" id="PRU00175"/>
    </source>
</evidence>
<dbReference type="InterPro" id="IPR013083">
    <property type="entry name" value="Znf_RING/FYVE/PHD"/>
</dbReference>
<keyword evidence="4" id="KW-0833">Ubl conjugation pathway</keyword>
<evidence type="ECO:0000313" key="10">
    <source>
        <dbReference type="EMBL" id="KAJ3254002.1"/>
    </source>
</evidence>
<dbReference type="GO" id="GO:0016567">
    <property type="term" value="P:protein ubiquitination"/>
    <property type="evidence" value="ECO:0007669"/>
    <property type="project" value="TreeGrafter"/>
</dbReference>
<evidence type="ECO:0000259" key="8">
    <source>
        <dbReference type="PROSITE" id="PS50006"/>
    </source>
</evidence>
<evidence type="ECO:0000259" key="9">
    <source>
        <dbReference type="PROSITE" id="PS50089"/>
    </source>
</evidence>
<dbReference type="SUPFAM" id="SSF49879">
    <property type="entry name" value="SMAD/FHA domain"/>
    <property type="match status" value="1"/>
</dbReference>
<dbReference type="GO" id="GO:0000151">
    <property type="term" value="C:ubiquitin ligase complex"/>
    <property type="evidence" value="ECO:0007669"/>
    <property type="project" value="TreeGrafter"/>
</dbReference>
<dbReference type="PANTHER" id="PTHR15067">
    <property type="entry name" value="E3 UBIQUITIN-PROTEIN LIGASE RNF8"/>
    <property type="match status" value="1"/>
</dbReference>
<dbReference type="SUPFAM" id="SSF57850">
    <property type="entry name" value="RING/U-box"/>
    <property type="match status" value="1"/>
</dbReference>